<gene>
    <name evidence="1" type="ORF">ATZ36_00780</name>
</gene>
<comment type="caution">
    <text evidence="1">The sequence shown here is derived from an EMBL/GenBank/DDBJ whole genome shotgun (WGS) entry which is preliminary data.</text>
</comment>
<dbReference type="Proteomes" id="UP000095237">
    <property type="component" value="Unassembled WGS sequence"/>
</dbReference>
<evidence type="ECO:0000313" key="1">
    <source>
        <dbReference type="EMBL" id="OEG70554.1"/>
    </source>
</evidence>
<protein>
    <submittedName>
        <fullName evidence="1">Uncharacterized protein</fullName>
    </submittedName>
</protein>
<organism evidence="1 2">
    <name type="scientific">Endomicrobium trichonymphae</name>
    <dbReference type="NCBI Taxonomy" id="1408204"/>
    <lineage>
        <taxon>Bacteria</taxon>
        <taxon>Pseudomonadati</taxon>
        <taxon>Elusimicrobiota</taxon>
        <taxon>Endomicrobiia</taxon>
        <taxon>Endomicrobiales</taxon>
        <taxon>Endomicrobiaceae</taxon>
        <taxon>Candidatus Endomicrobiellum</taxon>
    </lineage>
</organism>
<proteinExistence type="predicted"/>
<reference evidence="1 2" key="1">
    <citation type="submission" date="2015-11" db="EMBL/GenBank/DDBJ databases">
        <title>Evidence for parallel genomic evolution in an endosymbiosis of termite gut flagellates.</title>
        <authorList>
            <person name="Zheng H."/>
        </authorList>
    </citation>
    <scope>NUCLEOTIDE SEQUENCE [LARGE SCALE GENOMIC DNA]</scope>
    <source>
        <strain evidence="1 2">CET450</strain>
    </source>
</reference>
<evidence type="ECO:0000313" key="2">
    <source>
        <dbReference type="Proteomes" id="UP000095237"/>
    </source>
</evidence>
<dbReference type="EMBL" id="LNVX01000314">
    <property type="protein sequence ID" value="OEG70554.1"/>
    <property type="molecule type" value="Genomic_DNA"/>
</dbReference>
<keyword evidence="2" id="KW-1185">Reference proteome</keyword>
<sequence length="81" mass="9754">MAKWMQNVNYVWNLNRENIDVLQVKSMNKNLKTDLWNIFLKIYLNRIFNFDCDLFPDCFTGEAFSSFYNKPLDEVTSDFII</sequence>
<accession>A0A1E5IJE4</accession>
<name>A0A1E5IJE4_ENDTX</name>
<dbReference type="AlphaFoldDB" id="A0A1E5IJE4"/>